<keyword evidence="1" id="KW-0732">Signal</keyword>
<evidence type="ECO:0000313" key="6">
    <source>
        <dbReference type="Proteomes" id="UP000331127"/>
    </source>
</evidence>
<proteinExistence type="predicted"/>
<comment type="caution">
    <text evidence="5">The sequence shown here is derived from an EMBL/GenBank/DDBJ whole genome shotgun (WGS) entry which is preliminary data.</text>
</comment>
<dbReference type="InterPro" id="IPR029051">
    <property type="entry name" value="DUF4352"/>
</dbReference>
<evidence type="ECO:0000256" key="2">
    <source>
        <dbReference type="SAM" id="MobiDB-lite"/>
    </source>
</evidence>
<feature type="transmembrane region" description="Helical" evidence="3">
    <location>
        <begin position="32"/>
        <end position="54"/>
    </location>
</feature>
<dbReference type="AlphaFoldDB" id="A0A5M3X5D9"/>
<feature type="domain" description="DUF4352" evidence="4">
    <location>
        <begin position="116"/>
        <end position="219"/>
    </location>
</feature>
<dbReference type="Proteomes" id="UP000331127">
    <property type="component" value="Unassembled WGS sequence"/>
</dbReference>
<evidence type="ECO:0000313" key="5">
    <source>
        <dbReference type="EMBL" id="GES15349.1"/>
    </source>
</evidence>
<dbReference type="Pfam" id="PF11611">
    <property type="entry name" value="DUF4352"/>
    <property type="match status" value="1"/>
</dbReference>
<protein>
    <recommendedName>
        <fullName evidence="4">DUF4352 domain-containing protein</fullName>
    </recommendedName>
</protein>
<dbReference type="InterPro" id="IPR029050">
    <property type="entry name" value="Immunoprotect_excell_Ig-like"/>
</dbReference>
<evidence type="ECO:0000256" key="3">
    <source>
        <dbReference type="SAM" id="Phobius"/>
    </source>
</evidence>
<dbReference type="Gene3D" id="2.60.40.1240">
    <property type="match status" value="1"/>
</dbReference>
<accession>A0A5M3X5D9</accession>
<keyword evidence="3" id="KW-0812">Transmembrane</keyword>
<gene>
    <name evidence="5" type="ORF">Amac_089460</name>
</gene>
<feature type="region of interest" description="Disordered" evidence="2">
    <location>
        <begin position="60"/>
        <end position="95"/>
    </location>
</feature>
<feature type="compositionally biased region" description="Polar residues" evidence="2">
    <location>
        <begin position="60"/>
        <end position="77"/>
    </location>
</feature>
<keyword evidence="3" id="KW-0472">Membrane</keyword>
<feature type="region of interest" description="Disordered" evidence="2">
    <location>
        <begin position="1"/>
        <end position="23"/>
    </location>
</feature>
<evidence type="ECO:0000259" key="4">
    <source>
        <dbReference type="Pfam" id="PF11611"/>
    </source>
</evidence>
<dbReference type="RefSeq" id="WP_170322976.1">
    <property type="nucleotide sequence ID" value="NZ_BAAAHL010000058.1"/>
</dbReference>
<dbReference type="EMBL" id="BLAE01000074">
    <property type="protein sequence ID" value="GES15349.1"/>
    <property type="molecule type" value="Genomic_DNA"/>
</dbReference>
<sequence length="235" mass="24994">MSQYPQGPQGYGPPGYYYPPPPPPPRKSSTPLILLVLGIFIVVVAVSAGVLVAINRSTVTAEPTTSATPRTSKTVKTAGTGDETEEPQETAAPAEGARRLGQAIELHGIAEETVVQVTARRIIAPARPANQYIVPKEGSQYIAVELVLKNVGEKLYNDAPTNSGKLIDVDGQQYNAAFAEVRDGVSLNGMVTVSVGDSRRGVLVYEVPKGTKLAKYQFVLDSGYGKDQGEWVING</sequence>
<name>A0A5M3X5D9_9ACTN</name>
<evidence type="ECO:0000256" key="1">
    <source>
        <dbReference type="ARBA" id="ARBA00022729"/>
    </source>
</evidence>
<keyword evidence="6" id="KW-1185">Reference proteome</keyword>
<keyword evidence="3" id="KW-1133">Transmembrane helix</keyword>
<organism evidence="5 6">
    <name type="scientific">Acrocarpospora macrocephala</name>
    <dbReference type="NCBI Taxonomy" id="150177"/>
    <lineage>
        <taxon>Bacteria</taxon>
        <taxon>Bacillati</taxon>
        <taxon>Actinomycetota</taxon>
        <taxon>Actinomycetes</taxon>
        <taxon>Streptosporangiales</taxon>
        <taxon>Streptosporangiaceae</taxon>
        <taxon>Acrocarpospora</taxon>
    </lineage>
</organism>
<reference evidence="5 6" key="1">
    <citation type="submission" date="2019-10" db="EMBL/GenBank/DDBJ databases">
        <title>Whole genome shotgun sequence of Acrocarpospora macrocephala NBRC 16266.</title>
        <authorList>
            <person name="Ichikawa N."/>
            <person name="Kimura A."/>
            <person name="Kitahashi Y."/>
            <person name="Komaki H."/>
            <person name="Oguchi A."/>
        </authorList>
    </citation>
    <scope>NUCLEOTIDE SEQUENCE [LARGE SCALE GENOMIC DNA]</scope>
    <source>
        <strain evidence="5 6">NBRC 16266</strain>
    </source>
</reference>